<proteinExistence type="predicted"/>
<dbReference type="GeneID" id="19400196"/>
<keyword evidence="2" id="KW-1185">Reference proteome</keyword>
<feature type="non-terminal residue" evidence="1">
    <location>
        <position position="69"/>
    </location>
</feature>
<evidence type="ECO:0000313" key="1">
    <source>
        <dbReference type="EMBL" id="EOA89659.1"/>
    </source>
</evidence>
<dbReference type="AlphaFoldDB" id="R0KKM2"/>
<dbReference type="EMBL" id="KB908504">
    <property type="protein sequence ID" value="EOA89659.1"/>
    <property type="molecule type" value="Genomic_DNA"/>
</dbReference>
<organism evidence="1 2">
    <name type="scientific">Exserohilum turcicum (strain 28A)</name>
    <name type="common">Northern leaf blight fungus</name>
    <name type="synonym">Setosphaeria turcica</name>
    <dbReference type="NCBI Taxonomy" id="671987"/>
    <lineage>
        <taxon>Eukaryota</taxon>
        <taxon>Fungi</taxon>
        <taxon>Dikarya</taxon>
        <taxon>Ascomycota</taxon>
        <taxon>Pezizomycotina</taxon>
        <taxon>Dothideomycetes</taxon>
        <taxon>Pleosporomycetidae</taxon>
        <taxon>Pleosporales</taxon>
        <taxon>Pleosporineae</taxon>
        <taxon>Pleosporaceae</taxon>
        <taxon>Exserohilum</taxon>
    </lineage>
</organism>
<gene>
    <name evidence="1" type="ORF">SETTUDRAFT_167486</name>
</gene>
<protein>
    <submittedName>
        <fullName evidence="1">Uncharacterized protein</fullName>
    </submittedName>
</protein>
<reference evidence="1 2" key="1">
    <citation type="journal article" date="2012" name="PLoS Pathog.">
        <title>Diverse lifestyles and strategies of plant pathogenesis encoded in the genomes of eighteen Dothideomycetes fungi.</title>
        <authorList>
            <person name="Ohm R.A."/>
            <person name="Feau N."/>
            <person name="Henrissat B."/>
            <person name="Schoch C.L."/>
            <person name="Horwitz B.A."/>
            <person name="Barry K.W."/>
            <person name="Condon B.J."/>
            <person name="Copeland A.C."/>
            <person name="Dhillon B."/>
            <person name="Glaser F."/>
            <person name="Hesse C.N."/>
            <person name="Kosti I."/>
            <person name="LaButti K."/>
            <person name="Lindquist E.A."/>
            <person name="Lucas S."/>
            <person name="Salamov A.A."/>
            <person name="Bradshaw R.E."/>
            <person name="Ciuffetti L."/>
            <person name="Hamelin R.C."/>
            <person name="Kema G.H.J."/>
            <person name="Lawrence C."/>
            <person name="Scott J.A."/>
            <person name="Spatafora J.W."/>
            <person name="Turgeon B.G."/>
            <person name="de Wit P.J.G.M."/>
            <person name="Zhong S."/>
            <person name="Goodwin S.B."/>
            <person name="Grigoriev I.V."/>
        </authorList>
    </citation>
    <scope>NUCLEOTIDE SEQUENCE [LARGE SCALE GENOMIC DNA]</scope>
    <source>
        <strain evidence="2">28A</strain>
    </source>
</reference>
<reference evidence="1 2" key="2">
    <citation type="journal article" date="2013" name="PLoS Genet.">
        <title>Comparative genome structure, secondary metabolite, and effector coding capacity across Cochliobolus pathogens.</title>
        <authorList>
            <person name="Condon B.J."/>
            <person name="Leng Y."/>
            <person name="Wu D."/>
            <person name="Bushley K.E."/>
            <person name="Ohm R.A."/>
            <person name="Otillar R."/>
            <person name="Martin J."/>
            <person name="Schackwitz W."/>
            <person name="Grimwood J."/>
            <person name="MohdZainudin N."/>
            <person name="Xue C."/>
            <person name="Wang R."/>
            <person name="Manning V.A."/>
            <person name="Dhillon B."/>
            <person name="Tu Z.J."/>
            <person name="Steffenson B.J."/>
            <person name="Salamov A."/>
            <person name="Sun H."/>
            <person name="Lowry S."/>
            <person name="LaButti K."/>
            <person name="Han J."/>
            <person name="Copeland A."/>
            <person name="Lindquist E."/>
            <person name="Barry K."/>
            <person name="Schmutz J."/>
            <person name="Baker S.E."/>
            <person name="Ciuffetti L.M."/>
            <person name="Grigoriev I.V."/>
            <person name="Zhong S."/>
            <person name="Turgeon B.G."/>
        </authorList>
    </citation>
    <scope>NUCLEOTIDE SEQUENCE [LARGE SCALE GENOMIC DNA]</scope>
    <source>
        <strain evidence="2">28A</strain>
    </source>
</reference>
<name>R0KKM2_EXST2</name>
<dbReference type="Proteomes" id="UP000016935">
    <property type="component" value="Unassembled WGS sequence"/>
</dbReference>
<evidence type="ECO:0000313" key="2">
    <source>
        <dbReference type="Proteomes" id="UP000016935"/>
    </source>
</evidence>
<accession>R0KKM2</accession>
<dbReference type="RefSeq" id="XP_008022625.1">
    <property type="nucleotide sequence ID" value="XM_008024434.1"/>
</dbReference>
<sequence>MIRTKKADRCARYHFPGVQLQAGAALRSVIKVEALRLSSPVLATSHSNNSNGLLLDGNSSIRRLCPRVM</sequence>
<dbReference type="HOGENOM" id="CLU_2782990_0_0_1"/>